<evidence type="ECO:0000256" key="1">
    <source>
        <dbReference type="SAM" id="MobiDB-lite"/>
    </source>
</evidence>
<proteinExistence type="predicted"/>
<gene>
    <name evidence="2" type="ORF">K435DRAFT_807293</name>
</gene>
<evidence type="ECO:0000313" key="3">
    <source>
        <dbReference type="Proteomes" id="UP000297245"/>
    </source>
</evidence>
<organism evidence="2 3">
    <name type="scientific">Dendrothele bispora (strain CBS 962.96)</name>
    <dbReference type="NCBI Taxonomy" id="1314807"/>
    <lineage>
        <taxon>Eukaryota</taxon>
        <taxon>Fungi</taxon>
        <taxon>Dikarya</taxon>
        <taxon>Basidiomycota</taxon>
        <taxon>Agaricomycotina</taxon>
        <taxon>Agaricomycetes</taxon>
        <taxon>Agaricomycetidae</taxon>
        <taxon>Agaricales</taxon>
        <taxon>Agaricales incertae sedis</taxon>
        <taxon>Dendrothele</taxon>
    </lineage>
</organism>
<name>A0A4S8L5M1_DENBC</name>
<sequence>MTLYRRVKGIHLGLSGLVAHRASRWSTVDSYVDSVGMMASCDNETFWRGVTTGVTLARPWSVLVLHQFGPVWTSFVMLGIKCHLGNLWCFGSIVPVNWKVVEPVYTSITGVCTRYAINWFDCISSIPAQFVNAIKTHKDSADDAATHLTDDRLTQNLEEQGVGGGVERGKRKRMEGELVRRNDKEEELRVDSKDGTKGTRKEKMGAGRRERERGTREGDTELNLANGVLALTAIGLPISNGSLDKDLTSYSLAATVQNGRKTRRRTQLYTRRRHEDPFYSKTGLERLTRDPSYYIQPNLTPLATMVTPYSVQAMTVRTTCCPFFCTVSHNAELWQHPAPSKRSRPARPAAPSSVELATTRK</sequence>
<feature type="region of interest" description="Disordered" evidence="1">
    <location>
        <begin position="336"/>
        <end position="361"/>
    </location>
</feature>
<evidence type="ECO:0000313" key="2">
    <source>
        <dbReference type="EMBL" id="THU83740.1"/>
    </source>
</evidence>
<feature type="region of interest" description="Disordered" evidence="1">
    <location>
        <begin position="150"/>
        <end position="219"/>
    </location>
</feature>
<protein>
    <submittedName>
        <fullName evidence="2">Uncharacterized protein</fullName>
    </submittedName>
</protein>
<dbReference type="Proteomes" id="UP000297245">
    <property type="component" value="Unassembled WGS sequence"/>
</dbReference>
<accession>A0A4S8L5M1</accession>
<dbReference type="EMBL" id="ML179645">
    <property type="protein sequence ID" value="THU83740.1"/>
    <property type="molecule type" value="Genomic_DNA"/>
</dbReference>
<dbReference type="AlphaFoldDB" id="A0A4S8L5M1"/>
<feature type="compositionally biased region" description="Basic and acidic residues" evidence="1">
    <location>
        <begin position="174"/>
        <end position="219"/>
    </location>
</feature>
<keyword evidence="3" id="KW-1185">Reference proteome</keyword>
<reference evidence="2 3" key="1">
    <citation type="journal article" date="2019" name="Nat. Ecol. Evol.">
        <title>Megaphylogeny resolves global patterns of mushroom evolution.</title>
        <authorList>
            <person name="Varga T."/>
            <person name="Krizsan K."/>
            <person name="Foldi C."/>
            <person name="Dima B."/>
            <person name="Sanchez-Garcia M."/>
            <person name="Sanchez-Ramirez S."/>
            <person name="Szollosi G.J."/>
            <person name="Szarkandi J.G."/>
            <person name="Papp V."/>
            <person name="Albert L."/>
            <person name="Andreopoulos W."/>
            <person name="Angelini C."/>
            <person name="Antonin V."/>
            <person name="Barry K.W."/>
            <person name="Bougher N.L."/>
            <person name="Buchanan P."/>
            <person name="Buyck B."/>
            <person name="Bense V."/>
            <person name="Catcheside P."/>
            <person name="Chovatia M."/>
            <person name="Cooper J."/>
            <person name="Damon W."/>
            <person name="Desjardin D."/>
            <person name="Finy P."/>
            <person name="Geml J."/>
            <person name="Haridas S."/>
            <person name="Hughes K."/>
            <person name="Justo A."/>
            <person name="Karasinski D."/>
            <person name="Kautmanova I."/>
            <person name="Kiss B."/>
            <person name="Kocsube S."/>
            <person name="Kotiranta H."/>
            <person name="LaButti K.M."/>
            <person name="Lechner B.E."/>
            <person name="Liimatainen K."/>
            <person name="Lipzen A."/>
            <person name="Lukacs Z."/>
            <person name="Mihaltcheva S."/>
            <person name="Morgado L.N."/>
            <person name="Niskanen T."/>
            <person name="Noordeloos M.E."/>
            <person name="Ohm R.A."/>
            <person name="Ortiz-Santana B."/>
            <person name="Ovrebo C."/>
            <person name="Racz N."/>
            <person name="Riley R."/>
            <person name="Savchenko A."/>
            <person name="Shiryaev A."/>
            <person name="Soop K."/>
            <person name="Spirin V."/>
            <person name="Szebenyi C."/>
            <person name="Tomsovsky M."/>
            <person name="Tulloss R.E."/>
            <person name="Uehling J."/>
            <person name="Grigoriev I.V."/>
            <person name="Vagvolgyi C."/>
            <person name="Papp T."/>
            <person name="Martin F.M."/>
            <person name="Miettinen O."/>
            <person name="Hibbett D.S."/>
            <person name="Nagy L.G."/>
        </authorList>
    </citation>
    <scope>NUCLEOTIDE SEQUENCE [LARGE SCALE GENOMIC DNA]</scope>
    <source>
        <strain evidence="2 3">CBS 962.96</strain>
    </source>
</reference>